<proteinExistence type="predicted"/>
<gene>
    <name evidence="1" type="ORF">ISU07_08045</name>
</gene>
<dbReference type="Gene3D" id="3.90.1200.10">
    <property type="match status" value="1"/>
</dbReference>
<protein>
    <submittedName>
        <fullName evidence="1">Phosphotransferase</fullName>
    </submittedName>
</protein>
<name>A0A930YCE1_9ACTN</name>
<dbReference type="InterPro" id="IPR011009">
    <property type="entry name" value="Kinase-like_dom_sf"/>
</dbReference>
<keyword evidence="2" id="KW-1185">Reference proteome</keyword>
<reference evidence="1" key="1">
    <citation type="submission" date="2020-11" db="EMBL/GenBank/DDBJ databases">
        <title>Nocardioides sp. nov., isolated from Soil of Cynanchum wilfordii Hemsley rhizosphere.</title>
        <authorList>
            <person name="Lee J.-S."/>
            <person name="Suh M.K."/>
            <person name="Kim J.-S."/>
        </authorList>
    </citation>
    <scope>NUCLEOTIDE SEQUENCE</scope>
    <source>
        <strain evidence="1">KCTC 19275</strain>
    </source>
</reference>
<sequence>MAVDPVAASLAAASAALGRPVHDLGGLGGSDRSNVHRVTDGADTYVVKGYGGGSVASWARESVGLGVAGELGVAPRLLATAPDPPLVVMEDLGSAPDVAQHLLADDPRAADDALVAWARTLGLLHARTHADREATRRAFSRAEASVAGRGPTDRFTLGVQGSLDDANRGWATNAEELAIPDPPDVGVLAESLADPDHHALSPSDTCPDNNMLLADGCRLIDFEWAEVRHPAWDAAYLSVPWPTCWCSWRIPDDSADRAMDAYREEAARGIPYVGADAFLDDVFVDPPG</sequence>
<dbReference type="SUPFAM" id="SSF56112">
    <property type="entry name" value="Protein kinase-like (PK-like)"/>
    <property type="match status" value="1"/>
</dbReference>
<evidence type="ECO:0000313" key="1">
    <source>
        <dbReference type="EMBL" id="MBF4763076.1"/>
    </source>
</evidence>
<dbReference type="Proteomes" id="UP000640489">
    <property type="component" value="Unassembled WGS sequence"/>
</dbReference>
<organism evidence="1 2">
    <name type="scientific">Nocardioides islandensis</name>
    <dbReference type="NCBI Taxonomy" id="433663"/>
    <lineage>
        <taxon>Bacteria</taxon>
        <taxon>Bacillati</taxon>
        <taxon>Actinomycetota</taxon>
        <taxon>Actinomycetes</taxon>
        <taxon>Propionibacteriales</taxon>
        <taxon>Nocardioidaceae</taxon>
        <taxon>Nocardioides</taxon>
    </lineage>
</organism>
<evidence type="ECO:0000313" key="2">
    <source>
        <dbReference type="Proteomes" id="UP000640489"/>
    </source>
</evidence>
<dbReference type="RefSeq" id="WP_194706258.1">
    <property type="nucleotide sequence ID" value="NZ_JADKPN010000003.1"/>
</dbReference>
<dbReference type="AlphaFoldDB" id="A0A930YCE1"/>
<comment type="caution">
    <text evidence="1">The sequence shown here is derived from an EMBL/GenBank/DDBJ whole genome shotgun (WGS) entry which is preliminary data.</text>
</comment>
<accession>A0A930YCE1</accession>
<dbReference type="EMBL" id="JADKPN010000003">
    <property type="protein sequence ID" value="MBF4763076.1"/>
    <property type="molecule type" value="Genomic_DNA"/>
</dbReference>